<sequence>MITIIEHEEDVDARRLVSALDDLGASIQLVRPWNGEDVSSALPPDGSDLPAPDAIVVLGGRMSAYDDERAPWLPDVRTLLVRCMNEGVRTLGICLGHQLIARAAGGSVACSDPQFHEMGIVPVEWEAPFESDAAVPMTPVASATGAAIMVPAVADQLSNAMDEGGPWIRLVDDLSRIPVVFADHNDAIDELPAQARVLARSERCIHAIAVGSHALGVQFHPEVDRAWVEQSLSTSGLSQDDANQILDDFDRHERDIVAGCRRLAQWLVSGL</sequence>
<dbReference type="PROSITE" id="PS51273">
    <property type="entry name" value="GATASE_TYPE_1"/>
    <property type="match status" value="1"/>
</dbReference>
<dbReference type="GO" id="GO:0016740">
    <property type="term" value="F:transferase activity"/>
    <property type="evidence" value="ECO:0007669"/>
    <property type="project" value="UniProtKB-KW"/>
</dbReference>
<accession>A0ABY0V606</accession>
<dbReference type="PANTHER" id="PTHR42695">
    <property type="entry name" value="GLUTAMINE AMIDOTRANSFERASE YLR126C-RELATED"/>
    <property type="match status" value="1"/>
</dbReference>
<name>A0ABY0V606_9ACTO</name>
<dbReference type="InterPro" id="IPR044992">
    <property type="entry name" value="ChyE-like"/>
</dbReference>
<keyword evidence="2" id="KW-0315">Glutamine amidotransferase</keyword>
<evidence type="ECO:0000259" key="1">
    <source>
        <dbReference type="Pfam" id="PF00117"/>
    </source>
</evidence>
<organism evidence="2 3">
    <name type="scientific">Schaalia radingae</name>
    <dbReference type="NCBI Taxonomy" id="131110"/>
    <lineage>
        <taxon>Bacteria</taxon>
        <taxon>Bacillati</taxon>
        <taxon>Actinomycetota</taxon>
        <taxon>Actinomycetes</taxon>
        <taxon>Actinomycetales</taxon>
        <taxon>Actinomycetaceae</taxon>
        <taxon>Schaalia</taxon>
    </lineage>
</organism>
<keyword evidence="2" id="KW-0808">Transferase</keyword>
<reference evidence="2 3" key="1">
    <citation type="submission" date="2016-10" db="EMBL/GenBank/DDBJ databases">
        <authorList>
            <person name="Varghese N."/>
            <person name="Submissions S."/>
        </authorList>
    </citation>
    <scope>NUCLEOTIDE SEQUENCE [LARGE SCALE GENOMIC DNA]</scope>
    <source>
        <strain evidence="2 3">DSM 9169</strain>
    </source>
</reference>
<dbReference type="Proteomes" id="UP000198976">
    <property type="component" value="Chromosome I"/>
</dbReference>
<evidence type="ECO:0000313" key="3">
    <source>
        <dbReference type="Proteomes" id="UP000198976"/>
    </source>
</evidence>
<protein>
    <submittedName>
        <fullName evidence="2">Glutamine amidotransferase class-I</fullName>
    </submittedName>
</protein>
<keyword evidence="3" id="KW-1185">Reference proteome</keyword>
<dbReference type="CDD" id="cd01741">
    <property type="entry name" value="GATase1_1"/>
    <property type="match status" value="1"/>
</dbReference>
<dbReference type="Pfam" id="PF00117">
    <property type="entry name" value="GATase"/>
    <property type="match status" value="1"/>
</dbReference>
<dbReference type="InterPro" id="IPR017926">
    <property type="entry name" value="GATASE"/>
</dbReference>
<feature type="domain" description="Glutamine amidotransferase" evidence="1">
    <location>
        <begin position="16"/>
        <end position="224"/>
    </location>
</feature>
<gene>
    <name evidence="2" type="ORF">SAMN04489714_0568</name>
</gene>
<dbReference type="PANTHER" id="PTHR42695:SF5">
    <property type="entry name" value="GLUTAMINE AMIDOTRANSFERASE YLR126C-RELATED"/>
    <property type="match status" value="1"/>
</dbReference>
<dbReference type="Gene3D" id="3.40.50.880">
    <property type="match status" value="1"/>
</dbReference>
<dbReference type="EMBL" id="LT629792">
    <property type="protein sequence ID" value="SDT88677.1"/>
    <property type="molecule type" value="Genomic_DNA"/>
</dbReference>
<evidence type="ECO:0000313" key="2">
    <source>
        <dbReference type="EMBL" id="SDT88677.1"/>
    </source>
</evidence>
<dbReference type="SUPFAM" id="SSF52317">
    <property type="entry name" value="Class I glutamine amidotransferase-like"/>
    <property type="match status" value="1"/>
</dbReference>
<dbReference type="InterPro" id="IPR029062">
    <property type="entry name" value="Class_I_gatase-like"/>
</dbReference>
<proteinExistence type="predicted"/>